<feature type="domain" description="HTH crp-type" evidence="4">
    <location>
        <begin position="142"/>
        <end position="207"/>
    </location>
</feature>
<evidence type="ECO:0000256" key="3">
    <source>
        <dbReference type="ARBA" id="ARBA00023163"/>
    </source>
</evidence>
<reference evidence="5 6" key="1">
    <citation type="submission" date="2014-12" db="EMBL/GenBank/DDBJ databases">
        <title>16Stimator: statistical estimation of ribosomal gene copy numbers from draft genome assemblies.</title>
        <authorList>
            <person name="Perisin M.A."/>
            <person name="Vetter M."/>
            <person name="Gilbert J.A."/>
            <person name="Bergelson J."/>
        </authorList>
    </citation>
    <scope>NUCLEOTIDE SEQUENCE [LARGE SCALE GENOMIC DNA]</scope>
    <source>
        <strain evidence="5 6">MEJ076</strain>
    </source>
</reference>
<keyword evidence="1" id="KW-0805">Transcription regulation</keyword>
<dbReference type="PROSITE" id="PS51063">
    <property type="entry name" value="HTH_CRP_2"/>
    <property type="match status" value="1"/>
</dbReference>
<accession>A0A0D0KZ33</accession>
<evidence type="ECO:0000259" key="4">
    <source>
        <dbReference type="PROSITE" id="PS51063"/>
    </source>
</evidence>
<evidence type="ECO:0000313" key="6">
    <source>
        <dbReference type="Proteomes" id="UP000035017"/>
    </source>
</evidence>
<name>A0A0D0KZ33_AGRTU</name>
<dbReference type="Proteomes" id="UP000035017">
    <property type="component" value="Unassembled WGS sequence"/>
</dbReference>
<dbReference type="AlphaFoldDB" id="A0A0D0KZ33"/>
<dbReference type="EMBL" id="JXQV01000006">
    <property type="protein sequence ID" value="KIQ03804.1"/>
    <property type="molecule type" value="Genomic_DNA"/>
</dbReference>
<comment type="caution">
    <text evidence="5">The sequence shown here is derived from an EMBL/GenBank/DDBJ whole genome shotgun (WGS) entry which is preliminary data.</text>
</comment>
<dbReference type="InterPro" id="IPR036390">
    <property type="entry name" value="WH_DNA-bd_sf"/>
</dbReference>
<organism evidence="5 6">
    <name type="scientific">Agrobacterium tumefaciens</name>
    <dbReference type="NCBI Taxonomy" id="358"/>
    <lineage>
        <taxon>Bacteria</taxon>
        <taxon>Pseudomonadati</taxon>
        <taxon>Pseudomonadota</taxon>
        <taxon>Alphaproteobacteria</taxon>
        <taxon>Hyphomicrobiales</taxon>
        <taxon>Rhizobiaceae</taxon>
        <taxon>Rhizobium/Agrobacterium group</taxon>
        <taxon>Agrobacterium</taxon>
        <taxon>Agrobacterium tumefaciens complex</taxon>
    </lineage>
</organism>
<dbReference type="GO" id="GO:0006355">
    <property type="term" value="P:regulation of DNA-templated transcription"/>
    <property type="evidence" value="ECO:0007669"/>
    <property type="project" value="InterPro"/>
</dbReference>
<dbReference type="InterPro" id="IPR036388">
    <property type="entry name" value="WH-like_DNA-bd_sf"/>
</dbReference>
<dbReference type="InterPro" id="IPR012318">
    <property type="entry name" value="HTH_CRP"/>
</dbReference>
<dbReference type="Pfam" id="PF13545">
    <property type="entry name" value="HTH_Crp_2"/>
    <property type="match status" value="1"/>
</dbReference>
<keyword evidence="3" id="KW-0804">Transcription</keyword>
<evidence type="ECO:0000256" key="1">
    <source>
        <dbReference type="ARBA" id="ARBA00023015"/>
    </source>
</evidence>
<dbReference type="Gene3D" id="1.10.10.10">
    <property type="entry name" value="Winged helix-like DNA-binding domain superfamily/Winged helix DNA-binding domain"/>
    <property type="match status" value="1"/>
</dbReference>
<evidence type="ECO:0000256" key="2">
    <source>
        <dbReference type="ARBA" id="ARBA00023125"/>
    </source>
</evidence>
<proteinExistence type="predicted"/>
<evidence type="ECO:0000313" key="5">
    <source>
        <dbReference type="EMBL" id="KIQ03804.1"/>
    </source>
</evidence>
<dbReference type="InterPro" id="IPR018490">
    <property type="entry name" value="cNMP-bd_dom_sf"/>
</dbReference>
<dbReference type="SUPFAM" id="SSF51206">
    <property type="entry name" value="cAMP-binding domain-like"/>
    <property type="match status" value="1"/>
</dbReference>
<keyword evidence="2" id="KW-0238">DNA-binding</keyword>
<dbReference type="InterPro" id="IPR014710">
    <property type="entry name" value="RmlC-like_jellyroll"/>
</dbReference>
<dbReference type="GO" id="GO:0003677">
    <property type="term" value="F:DNA binding"/>
    <property type="evidence" value="ECO:0007669"/>
    <property type="project" value="UniProtKB-KW"/>
</dbReference>
<gene>
    <name evidence="5" type="ORF">RU07_07350</name>
</gene>
<protein>
    <recommendedName>
        <fullName evidence="4">HTH crp-type domain-containing protein</fullName>
    </recommendedName>
</protein>
<sequence length="233" mass="25899">MALTWTNNGLLKTLNREDKALIQPLLERVALAQEQSLFESYEPISHVYFFESGLSSEVVVASKSIEVGCIGHEGCSGVPVLLGVDASPHKAFMQVGGDALRIPSPDLRALMNDSRTLREHLQKYAHVFMIQIAATALADGRYDVEQRLARWLLMCQDRLGDELPLKHDFLAIMLGVRRPSVTDALHKLEGNLAIKAERGMITVKNRETLLETAGDSYGIPEAEHRRLITQQQG</sequence>
<dbReference type="Gene3D" id="2.60.120.10">
    <property type="entry name" value="Jelly Rolls"/>
    <property type="match status" value="1"/>
</dbReference>
<dbReference type="SUPFAM" id="SSF46785">
    <property type="entry name" value="Winged helix' DNA-binding domain"/>
    <property type="match status" value="1"/>
</dbReference>